<dbReference type="Pfam" id="PF01346">
    <property type="entry name" value="FKBP_N"/>
    <property type="match status" value="1"/>
</dbReference>
<proteinExistence type="predicted"/>
<dbReference type="PROSITE" id="PS50059">
    <property type="entry name" value="FKBP_PPIASE"/>
    <property type="match status" value="1"/>
</dbReference>
<accession>A0A241PXK9</accession>
<evidence type="ECO:0000256" key="6">
    <source>
        <dbReference type="SAM" id="Phobius"/>
    </source>
</evidence>
<dbReference type="Proteomes" id="UP000197157">
    <property type="component" value="Plasmid unnamed1"/>
</dbReference>
<organism evidence="8 9">
    <name type="scientific">Salmonella enterica subsp. enterica serovar Macclesfield str. S-1643</name>
    <dbReference type="NCBI Taxonomy" id="1242107"/>
    <lineage>
        <taxon>Bacteria</taxon>
        <taxon>Pseudomonadati</taxon>
        <taxon>Pseudomonadota</taxon>
        <taxon>Gammaproteobacteria</taxon>
        <taxon>Enterobacterales</taxon>
        <taxon>Enterobacteriaceae</taxon>
        <taxon>Salmonella</taxon>
    </lineage>
</organism>
<gene>
    <name evidence="8" type="ORF">LFZ25_24870</name>
</gene>
<dbReference type="EMBL" id="CP022118">
    <property type="protein sequence ID" value="ASG19092.1"/>
    <property type="molecule type" value="Genomic_DNA"/>
</dbReference>
<dbReference type="Gene3D" id="1.10.287.460">
    <property type="entry name" value="Peptidyl-prolyl cis-trans isomerase, FKBP-type, N-terminal domain"/>
    <property type="match status" value="1"/>
</dbReference>
<dbReference type="InterPro" id="IPR036944">
    <property type="entry name" value="PPIase_FKBP_N_sf"/>
</dbReference>
<keyword evidence="3 4" id="KW-0697">Rotamase</keyword>
<evidence type="ECO:0000259" key="7">
    <source>
        <dbReference type="PROSITE" id="PS50059"/>
    </source>
</evidence>
<evidence type="ECO:0000256" key="1">
    <source>
        <dbReference type="ARBA" id="ARBA00000971"/>
    </source>
</evidence>
<protein>
    <recommendedName>
        <fullName evidence="2 4">peptidylprolyl isomerase</fullName>
        <ecNumber evidence="2 4">5.2.1.8</ecNumber>
    </recommendedName>
</protein>
<reference evidence="8 9" key="1">
    <citation type="submission" date="2017-06" db="EMBL/GenBank/DDBJ databases">
        <title>Salmonella reference genomes for public health.</title>
        <authorList>
            <person name="Robertson J."/>
            <person name="Yoshida C."/>
            <person name="Gurnik S."/>
            <person name="Nash J."/>
        </authorList>
    </citation>
    <scope>NUCLEOTIDE SEQUENCE [LARGE SCALE GENOMIC DNA]</scope>
    <source>
        <strain evidence="8 9">S-1643</strain>
        <plasmid evidence="9">Plasmid unnamed1</plasmid>
    </source>
</reference>
<comment type="catalytic activity">
    <reaction evidence="1 4">
        <text>[protein]-peptidylproline (omega=180) = [protein]-peptidylproline (omega=0)</text>
        <dbReference type="Rhea" id="RHEA:16237"/>
        <dbReference type="Rhea" id="RHEA-COMP:10747"/>
        <dbReference type="Rhea" id="RHEA-COMP:10748"/>
        <dbReference type="ChEBI" id="CHEBI:83833"/>
        <dbReference type="ChEBI" id="CHEBI:83834"/>
        <dbReference type="EC" id="5.2.1.8"/>
    </reaction>
</comment>
<dbReference type="InterPro" id="IPR046357">
    <property type="entry name" value="PPIase_dom_sf"/>
</dbReference>
<evidence type="ECO:0000256" key="4">
    <source>
        <dbReference type="PROSITE-ProRule" id="PRU00277"/>
    </source>
</evidence>
<dbReference type="SUPFAM" id="SSF54534">
    <property type="entry name" value="FKBP-like"/>
    <property type="match status" value="1"/>
</dbReference>
<evidence type="ECO:0000256" key="3">
    <source>
        <dbReference type="ARBA" id="ARBA00023110"/>
    </source>
</evidence>
<keyword evidence="4" id="KW-0413">Isomerase</keyword>
<feature type="domain" description="PPIase FKBP-type" evidence="7">
    <location>
        <begin position="374"/>
        <end position="460"/>
    </location>
</feature>
<feature type="coiled-coil region" evidence="5">
    <location>
        <begin position="107"/>
        <end position="248"/>
    </location>
</feature>
<keyword evidence="6" id="KW-0812">Transmembrane</keyword>
<dbReference type="GO" id="GO:0006457">
    <property type="term" value="P:protein folding"/>
    <property type="evidence" value="ECO:0007669"/>
    <property type="project" value="InterPro"/>
</dbReference>
<dbReference type="GO" id="GO:0003755">
    <property type="term" value="F:peptidyl-prolyl cis-trans isomerase activity"/>
    <property type="evidence" value="ECO:0007669"/>
    <property type="project" value="UniProtKB-KW"/>
</dbReference>
<dbReference type="Gene3D" id="3.10.50.40">
    <property type="match status" value="1"/>
</dbReference>
<dbReference type="InterPro" id="IPR001179">
    <property type="entry name" value="PPIase_FKBP_dom"/>
</dbReference>
<dbReference type="AlphaFoldDB" id="A0A241PXK9"/>
<keyword evidence="8" id="KW-0614">Plasmid</keyword>
<evidence type="ECO:0000313" key="9">
    <source>
        <dbReference type="Proteomes" id="UP000197157"/>
    </source>
</evidence>
<evidence type="ECO:0000313" key="8">
    <source>
        <dbReference type="EMBL" id="ASG19092.1"/>
    </source>
</evidence>
<keyword evidence="5" id="KW-0175">Coiled coil</keyword>
<dbReference type="EC" id="5.2.1.8" evidence="2 4"/>
<keyword evidence="6" id="KW-0472">Membrane</keyword>
<keyword evidence="6" id="KW-1133">Transmembrane helix</keyword>
<feature type="transmembrane region" description="Helical" evidence="6">
    <location>
        <begin position="46"/>
        <end position="66"/>
    </location>
</feature>
<dbReference type="Pfam" id="PF00254">
    <property type="entry name" value="FKBP_C"/>
    <property type="match status" value="1"/>
</dbReference>
<evidence type="ECO:0000256" key="5">
    <source>
        <dbReference type="SAM" id="Coils"/>
    </source>
</evidence>
<sequence length="472" mass="52698">MFWPRREPGCGLGSTLPPPPLPLVIGRRLMGVIKGKQKTNQHINSCLIAAWLVLTMLFGGLMLMLASPRVQAAEGEMPEVLRYAREYTRDRTDLPAPRPGDSLSRKLARSELIRRQQQARIEMLERQLQTESRTKEIIRLTRELNIAGETVRTLTQKLSQTGQENSRLQTERIQADGKMKSVLDEAQTQNRTLFAQMEALKQENKALLTAREEAGRLATELVTVRNNATVLEKEKTELEKTLQALKTRPSEVSLKTDAERQAYAAGVMYARDVREARDGNRMLGIHLNAAALYAGLNDALADQPLRLDTKALATATESLEKAAAEAFRNVVDREAKQAEKWLKTFRKEKGVARDEGGFWYRVTYEGDGEQLKPEDTVDVVVEEKRVDGTVVSDMDRAGSSLRQKVADFPPVFAAGLIRLKNHGQITLAVPPELAYGDRGYPPDVPPGAMMIYSIRVSDVIPDTTESAVGRQR</sequence>
<geneLocation type="plasmid" evidence="8">
    <name>unnamed1</name>
</geneLocation>
<name>A0A241PXK9_SALET</name>
<evidence type="ECO:0000256" key="2">
    <source>
        <dbReference type="ARBA" id="ARBA00013194"/>
    </source>
</evidence>
<dbReference type="InterPro" id="IPR000774">
    <property type="entry name" value="PPIase_FKBP_N"/>
</dbReference>